<feature type="compositionally biased region" description="Basic and acidic residues" evidence="1">
    <location>
        <begin position="38"/>
        <end position="55"/>
    </location>
</feature>
<reference evidence="2 3" key="1">
    <citation type="submission" date="2019-03" db="EMBL/GenBank/DDBJ databases">
        <title>Genomic Encyclopedia of Type Strains, Phase IV (KMG-IV): sequencing the most valuable type-strain genomes for metagenomic binning, comparative biology and taxonomic classification.</title>
        <authorList>
            <person name="Goeker M."/>
        </authorList>
    </citation>
    <scope>NUCLEOTIDE SEQUENCE [LARGE SCALE GENOMIC DNA]</scope>
    <source>
        <strain evidence="2 3">DSM 102969</strain>
    </source>
</reference>
<protein>
    <submittedName>
        <fullName evidence="2">Uncharacterized protein</fullName>
    </submittedName>
</protein>
<proteinExistence type="predicted"/>
<organism evidence="2 3">
    <name type="scientific">Oharaeibacter diazotrophicus</name>
    <dbReference type="NCBI Taxonomy" id="1920512"/>
    <lineage>
        <taxon>Bacteria</taxon>
        <taxon>Pseudomonadati</taxon>
        <taxon>Pseudomonadota</taxon>
        <taxon>Alphaproteobacteria</taxon>
        <taxon>Hyphomicrobiales</taxon>
        <taxon>Pleomorphomonadaceae</taxon>
        <taxon>Oharaeibacter</taxon>
    </lineage>
</organism>
<evidence type="ECO:0000313" key="3">
    <source>
        <dbReference type="Proteomes" id="UP000294547"/>
    </source>
</evidence>
<gene>
    <name evidence="2" type="ORF">EDD54_2534</name>
</gene>
<feature type="compositionally biased region" description="Polar residues" evidence="1">
    <location>
        <begin position="185"/>
        <end position="198"/>
    </location>
</feature>
<evidence type="ECO:0000256" key="1">
    <source>
        <dbReference type="SAM" id="MobiDB-lite"/>
    </source>
</evidence>
<sequence>MDGTNRRDQCIGHCARNQHGRRQLAQGALQARSICRPSLERRQRSETRLDDRPDHVSSSGQSNPSPRRPWRVPSRIAAIGYSLLGAVHIGTGVPGFEPAFHDSHPEIEGSGFGAVLRELAREAFAGSLCTIEGLGDGQAPRSIAYLLLEADHVIEDSLVLRGRNISGLGSIVGVRDREAAHADSSRQSTRSDLAQRPSTFAGHGRSHHHYRPGTRDVDVLPTRRTAHFDHDLLLTGDPVAVAVELRRVAGLPDPHSRIARSPCRLAAREGNRSLSAPDKVQEP</sequence>
<dbReference type="EMBL" id="SNXY01000008">
    <property type="protein sequence ID" value="TDP83933.1"/>
    <property type="molecule type" value="Genomic_DNA"/>
</dbReference>
<dbReference type="Proteomes" id="UP000294547">
    <property type="component" value="Unassembled WGS sequence"/>
</dbReference>
<keyword evidence="3" id="KW-1185">Reference proteome</keyword>
<accession>A0A4R6RCP5</accession>
<dbReference type="AlphaFoldDB" id="A0A4R6RCP5"/>
<evidence type="ECO:0000313" key="2">
    <source>
        <dbReference type="EMBL" id="TDP83933.1"/>
    </source>
</evidence>
<feature type="region of interest" description="Disordered" evidence="1">
    <location>
        <begin position="35"/>
        <end position="71"/>
    </location>
</feature>
<feature type="region of interest" description="Disordered" evidence="1">
    <location>
        <begin position="177"/>
        <end position="218"/>
    </location>
</feature>
<comment type="caution">
    <text evidence="2">The sequence shown here is derived from an EMBL/GenBank/DDBJ whole genome shotgun (WGS) entry which is preliminary data.</text>
</comment>
<name>A0A4R6RCP5_9HYPH</name>